<reference evidence="1 2" key="1">
    <citation type="journal article" date="2009" name="J. Bacteriol.">
        <title>Complete and draft genome sequences of six members of the Aquificales.</title>
        <authorList>
            <person name="Reysenbach A.L."/>
            <person name="Hamamura N."/>
            <person name="Podar M."/>
            <person name="Griffiths E."/>
            <person name="Ferreira S."/>
            <person name="Hochstein R."/>
            <person name="Heidelberg J."/>
            <person name="Johnson J."/>
            <person name="Mead D."/>
            <person name="Pohorille A."/>
            <person name="Sarmiento M."/>
            <person name="Schweighofer K."/>
            <person name="Seshadri R."/>
            <person name="Voytek M.A."/>
        </authorList>
    </citation>
    <scope>NUCLEOTIDE SEQUENCE [LARGE SCALE GENOMIC DNA]</scope>
    <source>
        <strain evidence="2">DSM 14350 / EX-H1</strain>
        <plasmid evidence="2">pPERMA01</plasmid>
    </source>
</reference>
<name>C0QUZ2_PERMH</name>
<organism evidence="1 2">
    <name type="scientific">Persephonella marina (strain DSM 14350 / EX-H1)</name>
    <dbReference type="NCBI Taxonomy" id="123214"/>
    <lineage>
        <taxon>Bacteria</taxon>
        <taxon>Pseudomonadati</taxon>
        <taxon>Aquificota</taxon>
        <taxon>Aquificia</taxon>
        <taxon>Aquificales</taxon>
        <taxon>Hydrogenothermaceae</taxon>
        <taxon>Persephonella</taxon>
    </lineage>
</organism>
<keyword evidence="2" id="KW-1185">Reference proteome</keyword>
<dbReference type="EMBL" id="CP001231">
    <property type="protein sequence ID" value="ACO05008.1"/>
    <property type="molecule type" value="Genomic_DNA"/>
</dbReference>
<dbReference type="Proteomes" id="UP000001366">
    <property type="component" value="Plasmid unnamed"/>
</dbReference>
<keyword evidence="1" id="KW-0614">Plasmid</keyword>
<dbReference type="KEGG" id="pmx:PERMA_A0063"/>
<dbReference type="AlphaFoldDB" id="C0QUZ2"/>
<evidence type="ECO:0000313" key="2">
    <source>
        <dbReference type="Proteomes" id="UP000001366"/>
    </source>
</evidence>
<proteinExistence type="predicted"/>
<dbReference type="RefSeq" id="WP_012675196.1">
    <property type="nucleotide sequence ID" value="NC_012439.1"/>
</dbReference>
<gene>
    <name evidence="1" type="ordered locus">PERMA_A0063</name>
</gene>
<sequence length="317" mass="37278">MANLAITKDPSLHKWLKENKDKLLITSYGDAHLFQETVLIRGVKPFPLFETLVPLSFINIRKEEEAILKQLKECIKVEDELEKMFIASQVMNGSRRYGTSFSNYLDVVVSILDYFSDEGIEKATFRIRERWEGMTGDLLDRWFEVLDYQGSEIGVSTPYSFAFVRLSDVPLELQKMLREYNLYSDTKFIGIYEDYGEPQYTLVAVIQNNPLDLDNIPQLWNDNFEAVGREEESILEKFDKYLREFKFLDKDLLSLASEIRRLKYLNDLNILSILRLIKIRLKLQKEKENKFGELEKVLDFQVSKNKPPFFFDVEIIT</sequence>
<evidence type="ECO:0000313" key="1">
    <source>
        <dbReference type="EMBL" id="ACO05008.1"/>
    </source>
</evidence>
<geneLocation type="plasmid" evidence="2">
    <name>pPERMA01</name>
</geneLocation>
<dbReference type="PaxDb" id="123214-PERMA_A0063"/>
<accession>C0QUZ2</accession>
<protein>
    <submittedName>
        <fullName evidence="1">Uncharacterized protein</fullName>
    </submittedName>
</protein>
<dbReference type="HOGENOM" id="CLU_876770_0_0_0"/>